<dbReference type="PANTHER" id="PTHR11054">
    <property type="entry name" value="6-PHOSPHOGLUCONOLACTONASE"/>
    <property type="match status" value="1"/>
</dbReference>
<evidence type="ECO:0000313" key="9">
    <source>
        <dbReference type="EMBL" id="MBC2776032.1"/>
    </source>
</evidence>
<dbReference type="InterPro" id="IPR005900">
    <property type="entry name" value="6-phosphogluconolactonase_DevB"/>
</dbReference>
<dbReference type="EMBL" id="JACJVJ010000001">
    <property type="protein sequence ID" value="MBC2776032.1"/>
    <property type="molecule type" value="Genomic_DNA"/>
</dbReference>
<dbReference type="PANTHER" id="PTHR11054:SF0">
    <property type="entry name" value="6-PHOSPHOGLUCONOLACTONASE"/>
    <property type="match status" value="1"/>
</dbReference>
<evidence type="ECO:0000256" key="5">
    <source>
        <dbReference type="ARBA" id="ARBA00013198"/>
    </source>
</evidence>
<dbReference type="NCBIfam" id="TIGR01198">
    <property type="entry name" value="pgl"/>
    <property type="match status" value="1"/>
</dbReference>
<keyword evidence="10" id="KW-1185">Reference proteome</keyword>
<evidence type="ECO:0000256" key="4">
    <source>
        <dbReference type="ARBA" id="ARBA00010662"/>
    </source>
</evidence>
<accession>A0A842HSN4</accession>
<dbReference type="GO" id="GO:0006098">
    <property type="term" value="P:pentose-phosphate shunt"/>
    <property type="evidence" value="ECO:0007669"/>
    <property type="project" value="UniProtKB-UniPathway"/>
</dbReference>
<proteinExistence type="inferred from homology"/>
<evidence type="ECO:0000256" key="3">
    <source>
        <dbReference type="ARBA" id="ARBA00004961"/>
    </source>
</evidence>
<evidence type="ECO:0000259" key="8">
    <source>
        <dbReference type="Pfam" id="PF01182"/>
    </source>
</evidence>
<comment type="similarity">
    <text evidence="4 7">Belongs to the glucosamine/galactosamine-6-phosphate isomerase family. 6-phosphogluconolactonase subfamily.</text>
</comment>
<reference evidence="9 10" key="1">
    <citation type="submission" date="2020-08" db="EMBL/GenBank/DDBJ databases">
        <title>Draft genome sequence of Parasphingopyxis sp. GrpM-11.</title>
        <authorList>
            <person name="Oh J."/>
            <person name="Roh D.-H."/>
        </authorList>
    </citation>
    <scope>NUCLEOTIDE SEQUENCE [LARGE SCALE GENOMIC DNA]</scope>
    <source>
        <strain evidence="9 10">GrpM-11</strain>
    </source>
</reference>
<dbReference type="AlphaFoldDB" id="A0A842HSN4"/>
<dbReference type="InterPro" id="IPR006148">
    <property type="entry name" value="Glc/Gal-6P_isomerase"/>
</dbReference>
<gene>
    <name evidence="7 9" type="primary">pgl</name>
    <name evidence="9" type="ORF">H6P80_00200</name>
</gene>
<organism evidence="9 10">
    <name type="scientific">Parasphingopyxis marina</name>
    <dbReference type="NCBI Taxonomy" id="2761622"/>
    <lineage>
        <taxon>Bacteria</taxon>
        <taxon>Pseudomonadati</taxon>
        <taxon>Pseudomonadota</taxon>
        <taxon>Alphaproteobacteria</taxon>
        <taxon>Sphingomonadales</taxon>
        <taxon>Sphingomonadaceae</taxon>
        <taxon>Parasphingopyxis</taxon>
    </lineage>
</organism>
<dbReference type="RefSeq" id="WP_185799352.1">
    <property type="nucleotide sequence ID" value="NZ_JACJVJ010000001.1"/>
</dbReference>
<dbReference type="GO" id="GO:0005975">
    <property type="term" value="P:carbohydrate metabolic process"/>
    <property type="evidence" value="ECO:0007669"/>
    <property type="project" value="UniProtKB-UniRule"/>
</dbReference>
<dbReference type="CDD" id="cd01400">
    <property type="entry name" value="6PGL"/>
    <property type="match status" value="1"/>
</dbReference>
<name>A0A842HSN4_9SPHN</name>
<keyword evidence="7 9" id="KW-0378">Hydrolase</keyword>
<evidence type="ECO:0000256" key="7">
    <source>
        <dbReference type="RuleBase" id="RU365095"/>
    </source>
</evidence>
<dbReference type="Proteomes" id="UP000564378">
    <property type="component" value="Unassembled WGS sequence"/>
</dbReference>
<dbReference type="UniPathway" id="UPA00115">
    <property type="reaction ID" value="UER00409"/>
</dbReference>
<dbReference type="EC" id="3.1.1.31" evidence="5 7"/>
<comment type="caution">
    <text evidence="9">The sequence shown here is derived from an EMBL/GenBank/DDBJ whole genome shotgun (WGS) entry which is preliminary data.</text>
</comment>
<sequence length="233" mass="25034">MTASAHREIRHADLEESGTACARSIAAQLATAITARGTATLALSGGRTPVALFEALAKTAIDWSRVTVLQVDERWVAPESADSNQSAIRRHLLQGKAERARFLPMKTGDATPVEGQPAYEALLRTLDWPIDVTMLGIGEDGHTASLFPGAPELAEALTTEALCLAVTPKAAPHGRLSLSLRAIFDSRQIHVQLSGAAKEATYRRALGEGPVEAMPIRAILRQHRVPVELWITP</sequence>
<comment type="catalytic activity">
    <reaction evidence="1 7">
        <text>6-phospho-D-glucono-1,5-lactone + H2O = 6-phospho-D-gluconate + H(+)</text>
        <dbReference type="Rhea" id="RHEA:12556"/>
        <dbReference type="ChEBI" id="CHEBI:15377"/>
        <dbReference type="ChEBI" id="CHEBI:15378"/>
        <dbReference type="ChEBI" id="CHEBI:57955"/>
        <dbReference type="ChEBI" id="CHEBI:58759"/>
        <dbReference type="EC" id="3.1.1.31"/>
    </reaction>
</comment>
<dbReference type="GO" id="GO:0017057">
    <property type="term" value="F:6-phosphogluconolactonase activity"/>
    <property type="evidence" value="ECO:0007669"/>
    <property type="project" value="UniProtKB-UniRule"/>
</dbReference>
<evidence type="ECO:0000256" key="1">
    <source>
        <dbReference type="ARBA" id="ARBA00000832"/>
    </source>
</evidence>
<protein>
    <recommendedName>
        <fullName evidence="6 7">6-phosphogluconolactonase</fullName>
        <shortName evidence="7">6PGL</shortName>
        <ecNumber evidence="5 7">3.1.1.31</ecNumber>
    </recommendedName>
</protein>
<dbReference type="Gene3D" id="3.40.50.1360">
    <property type="match status" value="1"/>
</dbReference>
<feature type="domain" description="Glucosamine/galactosamine-6-phosphate isomerase" evidence="8">
    <location>
        <begin position="14"/>
        <end position="222"/>
    </location>
</feature>
<comment type="function">
    <text evidence="2 7">Hydrolysis of 6-phosphogluconolactone to 6-phosphogluconate.</text>
</comment>
<comment type="pathway">
    <text evidence="3 7">Carbohydrate degradation; pentose phosphate pathway; D-ribulose 5-phosphate from D-glucose 6-phosphate (oxidative stage): step 2/3.</text>
</comment>
<evidence type="ECO:0000256" key="6">
    <source>
        <dbReference type="ARBA" id="ARBA00020337"/>
    </source>
</evidence>
<evidence type="ECO:0000256" key="2">
    <source>
        <dbReference type="ARBA" id="ARBA00002681"/>
    </source>
</evidence>
<dbReference type="Pfam" id="PF01182">
    <property type="entry name" value="Glucosamine_iso"/>
    <property type="match status" value="1"/>
</dbReference>
<dbReference type="InterPro" id="IPR037171">
    <property type="entry name" value="NagB/RpiA_transferase-like"/>
</dbReference>
<dbReference type="InterPro" id="IPR039104">
    <property type="entry name" value="6PGL"/>
</dbReference>
<evidence type="ECO:0000313" key="10">
    <source>
        <dbReference type="Proteomes" id="UP000564378"/>
    </source>
</evidence>
<dbReference type="SUPFAM" id="SSF100950">
    <property type="entry name" value="NagB/RpiA/CoA transferase-like"/>
    <property type="match status" value="1"/>
</dbReference>